<dbReference type="RefSeq" id="XP_007684173.1">
    <property type="nucleotide sequence ID" value="XM_007685983.1"/>
</dbReference>
<dbReference type="PANTHER" id="PTHR47843">
    <property type="entry name" value="BTB DOMAIN-CONTAINING PROTEIN-RELATED"/>
    <property type="match status" value="1"/>
</dbReference>
<evidence type="ECO:0000313" key="2">
    <source>
        <dbReference type="EMBL" id="EUC49221.1"/>
    </source>
</evidence>
<reference evidence="2 3" key="1">
    <citation type="journal article" date="2013" name="PLoS Genet.">
        <title>Comparative genome structure, secondary metabolite, and effector coding capacity across Cochliobolus pathogens.</title>
        <authorList>
            <person name="Condon B.J."/>
            <person name="Leng Y."/>
            <person name="Wu D."/>
            <person name="Bushley K.E."/>
            <person name="Ohm R.A."/>
            <person name="Otillar R."/>
            <person name="Martin J."/>
            <person name="Schackwitz W."/>
            <person name="Grimwood J."/>
            <person name="MohdZainudin N."/>
            <person name="Xue C."/>
            <person name="Wang R."/>
            <person name="Manning V.A."/>
            <person name="Dhillon B."/>
            <person name="Tu Z.J."/>
            <person name="Steffenson B.J."/>
            <person name="Salamov A."/>
            <person name="Sun H."/>
            <person name="Lowry S."/>
            <person name="LaButti K."/>
            <person name="Han J."/>
            <person name="Copeland A."/>
            <person name="Lindquist E."/>
            <person name="Barry K."/>
            <person name="Schmutz J."/>
            <person name="Baker S.E."/>
            <person name="Ciuffetti L.M."/>
            <person name="Grigoriev I.V."/>
            <person name="Zhong S."/>
            <person name="Turgeon B.G."/>
        </authorList>
    </citation>
    <scope>NUCLEOTIDE SEQUENCE [LARGE SCALE GENOMIC DNA]</scope>
    <source>
        <strain evidence="2 3">ATCC 44560</strain>
    </source>
</reference>
<protein>
    <recommendedName>
        <fullName evidence="1">BTB domain-containing protein</fullName>
    </recommendedName>
</protein>
<dbReference type="CDD" id="cd18186">
    <property type="entry name" value="BTB_POZ_ZBTB_KLHL-like"/>
    <property type="match status" value="1"/>
</dbReference>
<evidence type="ECO:0000313" key="3">
    <source>
        <dbReference type="Proteomes" id="UP000054032"/>
    </source>
</evidence>
<dbReference type="OrthoDB" id="3774232at2759"/>
<dbReference type="AlphaFoldDB" id="W6ZZR9"/>
<dbReference type="HOGENOM" id="CLU_068279_3_1_1"/>
<dbReference type="Gene3D" id="3.30.710.10">
    <property type="entry name" value="Potassium Channel Kv1.1, Chain A"/>
    <property type="match status" value="1"/>
</dbReference>
<keyword evidence="3" id="KW-1185">Reference proteome</keyword>
<dbReference type="Pfam" id="PF00651">
    <property type="entry name" value="BTB"/>
    <property type="match status" value="1"/>
</dbReference>
<accession>W6ZZR9</accession>
<proteinExistence type="predicted"/>
<dbReference type="PROSITE" id="PS50097">
    <property type="entry name" value="BTB"/>
    <property type="match status" value="1"/>
</dbReference>
<sequence>MDPRDPIVTLNVKNSAGGTDGLYVHQGVLCKSSKFFQTAMKKEWAGLKDEPHVIDLPEDCTETVKMYIEWLYTGKISSKLCMTMEECNFDDKNFSREAEKNFIVLAKAHIYGKKIIDSVFTRQMFNEMRETLFCYMRWPTADSLLRRIIASKLAYHLEEKDELDAGLLDVLDKYPHQALVDTLKAIARPCRQP</sequence>
<dbReference type="InterPro" id="IPR000210">
    <property type="entry name" value="BTB/POZ_dom"/>
</dbReference>
<dbReference type="InterPro" id="IPR011333">
    <property type="entry name" value="SKP1/BTB/POZ_sf"/>
</dbReference>
<organism evidence="2 3">
    <name type="scientific">Bipolaris oryzae ATCC 44560</name>
    <dbReference type="NCBI Taxonomy" id="930090"/>
    <lineage>
        <taxon>Eukaryota</taxon>
        <taxon>Fungi</taxon>
        <taxon>Dikarya</taxon>
        <taxon>Ascomycota</taxon>
        <taxon>Pezizomycotina</taxon>
        <taxon>Dothideomycetes</taxon>
        <taxon>Pleosporomycetidae</taxon>
        <taxon>Pleosporales</taxon>
        <taxon>Pleosporineae</taxon>
        <taxon>Pleosporaceae</taxon>
        <taxon>Bipolaris</taxon>
    </lineage>
</organism>
<name>W6ZZR9_COCMI</name>
<evidence type="ECO:0000259" key="1">
    <source>
        <dbReference type="PROSITE" id="PS50097"/>
    </source>
</evidence>
<feature type="domain" description="BTB" evidence="1">
    <location>
        <begin position="4"/>
        <end position="80"/>
    </location>
</feature>
<dbReference type="PANTHER" id="PTHR47843:SF2">
    <property type="entry name" value="BTB DOMAIN-CONTAINING PROTEIN"/>
    <property type="match status" value="1"/>
</dbReference>
<dbReference type="SUPFAM" id="SSF54695">
    <property type="entry name" value="POZ domain"/>
    <property type="match status" value="1"/>
</dbReference>
<dbReference type="Proteomes" id="UP000054032">
    <property type="component" value="Unassembled WGS sequence"/>
</dbReference>
<dbReference type="KEGG" id="bor:COCMIDRAFT_33280"/>
<dbReference type="EMBL" id="KI963933">
    <property type="protein sequence ID" value="EUC49221.1"/>
    <property type="molecule type" value="Genomic_DNA"/>
</dbReference>
<dbReference type="GeneID" id="19122282"/>
<gene>
    <name evidence="2" type="ORF">COCMIDRAFT_33280</name>
</gene>